<dbReference type="PROSITE" id="PS51736">
    <property type="entry name" value="RECOMBINASES_3"/>
    <property type="match status" value="1"/>
</dbReference>
<evidence type="ECO:0000259" key="3">
    <source>
        <dbReference type="PROSITE" id="PS51737"/>
    </source>
</evidence>
<feature type="coiled-coil region" evidence="1">
    <location>
        <begin position="412"/>
        <end position="474"/>
    </location>
</feature>
<reference evidence="4" key="2">
    <citation type="journal article" date="2021" name="Sci. Rep.">
        <title>The distribution of antibiotic resistance genes in chicken gut microbiota commensals.</title>
        <authorList>
            <person name="Juricova H."/>
            <person name="Matiasovicova J."/>
            <person name="Kubasova T."/>
            <person name="Cejkova D."/>
            <person name="Rychlik I."/>
        </authorList>
    </citation>
    <scope>NUCLEOTIDE SEQUENCE</scope>
    <source>
        <strain evidence="4">An559</strain>
    </source>
</reference>
<feature type="domain" description="Recombinase" evidence="3">
    <location>
        <begin position="182"/>
        <end position="312"/>
    </location>
</feature>
<name>A0A938X7F9_9FIRM</name>
<evidence type="ECO:0000313" key="4">
    <source>
        <dbReference type="EMBL" id="MBM6921323.1"/>
    </source>
</evidence>
<evidence type="ECO:0000256" key="1">
    <source>
        <dbReference type="SAM" id="Coils"/>
    </source>
</evidence>
<dbReference type="Proteomes" id="UP000774750">
    <property type="component" value="Unassembled WGS sequence"/>
</dbReference>
<gene>
    <name evidence="4" type="ORF">H6A12_09160</name>
</gene>
<dbReference type="PANTHER" id="PTHR30461:SF23">
    <property type="entry name" value="DNA RECOMBINASE-RELATED"/>
    <property type="match status" value="1"/>
</dbReference>
<feature type="domain" description="Resolvase/invertase-type recombinase catalytic" evidence="2">
    <location>
        <begin position="29"/>
        <end position="177"/>
    </location>
</feature>
<comment type="caution">
    <text evidence="4">The sequence shown here is derived from an EMBL/GenBank/DDBJ whole genome shotgun (WGS) entry which is preliminary data.</text>
</comment>
<proteinExistence type="predicted"/>
<dbReference type="InterPro" id="IPR036162">
    <property type="entry name" value="Resolvase-like_N_sf"/>
</dbReference>
<reference evidence="4" key="1">
    <citation type="submission" date="2020-08" db="EMBL/GenBank/DDBJ databases">
        <authorList>
            <person name="Cejkova D."/>
            <person name="Kubasova T."/>
            <person name="Jahodarova E."/>
            <person name="Rychlik I."/>
        </authorList>
    </citation>
    <scope>NUCLEOTIDE SEQUENCE</scope>
    <source>
        <strain evidence="4">An559</strain>
    </source>
</reference>
<protein>
    <submittedName>
        <fullName evidence="4">Recombinase family protein</fullName>
    </submittedName>
</protein>
<dbReference type="Gene3D" id="3.40.50.1390">
    <property type="entry name" value="Resolvase, N-terminal catalytic domain"/>
    <property type="match status" value="1"/>
</dbReference>
<dbReference type="GO" id="GO:0000150">
    <property type="term" value="F:DNA strand exchange activity"/>
    <property type="evidence" value="ECO:0007669"/>
    <property type="project" value="InterPro"/>
</dbReference>
<dbReference type="InterPro" id="IPR050639">
    <property type="entry name" value="SSR_resolvase"/>
</dbReference>
<dbReference type="Gene3D" id="3.90.1750.20">
    <property type="entry name" value="Putative Large Serine Recombinase, Chain B, Domain 2"/>
    <property type="match status" value="1"/>
</dbReference>
<dbReference type="Pfam" id="PF07508">
    <property type="entry name" value="Recombinase"/>
    <property type="match status" value="1"/>
</dbReference>
<dbReference type="InterPro" id="IPR025827">
    <property type="entry name" value="Zn_ribbon_recom_dom"/>
</dbReference>
<evidence type="ECO:0000259" key="2">
    <source>
        <dbReference type="PROSITE" id="PS51736"/>
    </source>
</evidence>
<dbReference type="GO" id="GO:0003677">
    <property type="term" value="F:DNA binding"/>
    <property type="evidence" value="ECO:0007669"/>
    <property type="project" value="InterPro"/>
</dbReference>
<dbReference type="InterPro" id="IPR006119">
    <property type="entry name" value="Resolv_N"/>
</dbReference>
<dbReference type="SMART" id="SM00857">
    <property type="entry name" value="Resolvase"/>
    <property type="match status" value="1"/>
</dbReference>
<dbReference type="SUPFAM" id="SSF53041">
    <property type="entry name" value="Resolvase-like"/>
    <property type="match status" value="1"/>
</dbReference>
<keyword evidence="1" id="KW-0175">Coiled coil</keyword>
<dbReference type="Pfam" id="PF00239">
    <property type="entry name" value="Resolvase"/>
    <property type="match status" value="1"/>
</dbReference>
<organism evidence="4 5">
    <name type="scientific">Merdimmobilis hominis</name>
    <dbReference type="NCBI Taxonomy" id="2897707"/>
    <lineage>
        <taxon>Bacteria</taxon>
        <taxon>Bacillati</taxon>
        <taxon>Bacillota</taxon>
        <taxon>Clostridia</taxon>
        <taxon>Eubacteriales</taxon>
        <taxon>Oscillospiraceae</taxon>
        <taxon>Merdimmobilis</taxon>
    </lineage>
</organism>
<sequence>MPKAKNVTVIPATINLHTKMPAKERVRRRVAAYARVSTDSEEQLTSYEAQVDYYTRFIQDNPDWDFVGVYTDEGISAVNTKRREGFNRMIRDALAGKIDLIVTKSVSRFARNTVDSLTTIRNLKEVGCECFFQKENIMTFDSKGELLITIMSSLAQEESRSISENVTWGQRKRFSDGKVSIPYGQFLGYRKGSDGLPEIVPEEAEIIKRIYREFLAGKSTNAIAAALTNDGVPTPGKKTVWQRATVESILRNEKYKGSALLQKSFTVDFLTKKTKINEGEIPQYYVEDSHPAIIEPWAWAQVQNELERRKNSRKRHRQTSPFSGKIICGDCGDIFGSKTWHSTDRYRRVIWQCNGKFKGDHKCETPHLTEERLKELFLMSLGEYLSDRDGAIERLRYAKKVLTDTDFIDADIANLEEELNAVAAMLRVCIEQNAANTVTEESYRSAHDDLCSRYKEIQTKLATLQKQRDKMNADAITIVGMMFELGELDDLPLTFDEKLWQGTVDHVTIYADERVVFRFKDGKEVKTRL</sequence>
<keyword evidence="5" id="KW-1185">Reference proteome</keyword>
<dbReference type="InterPro" id="IPR038109">
    <property type="entry name" value="DNA_bind_recomb_sf"/>
</dbReference>
<evidence type="ECO:0000313" key="5">
    <source>
        <dbReference type="Proteomes" id="UP000774750"/>
    </source>
</evidence>
<dbReference type="EMBL" id="JACJKY010000014">
    <property type="protein sequence ID" value="MBM6921323.1"/>
    <property type="molecule type" value="Genomic_DNA"/>
</dbReference>
<dbReference type="CDD" id="cd00338">
    <property type="entry name" value="Ser_Recombinase"/>
    <property type="match status" value="1"/>
</dbReference>
<dbReference type="InterPro" id="IPR011109">
    <property type="entry name" value="DNA_bind_recombinase_dom"/>
</dbReference>
<dbReference type="AlphaFoldDB" id="A0A938X7F9"/>
<dbReference type="Pfam" id="PF13408">
    <property type="entry name" value="Zn_ribbon_recom"/>
    <property type="match status" value="1"/>
</dbReference>
<dbReference type="PANTHER" id="PTHR30461">
    <property type="entry name" value="DNA-INVERTASE FROM LAMBDOID PROPHAGE"/>
    <property type="match status" value="1"/>
</dbReference>
<accession>A0A938X7F9</accession>
<dbReference type="PROSITE" id="PS51737">
    <property type="entry name" value="RECOMBINASE_DNA_BIND"/>
    <property type="match status" value="1"/>
</dbReference>